<feature type="transmembrane region" description="Helical" evidence="1">
    <location>
        <begin position="62"/>
        <end position="81"/>
    </location>
</feature>
<feature type="transmembrane region" description="Helical" evidence="1">
    <location>
        <begin position="28"/>
        <end position="50"/>
    </location>
</feature>
<reference evidence="2 3" key="1">
    <citation type="journal article" date="2023" name="Microbiol. Spectr.">
        <title>Symbiosis of Carpenter Bees with Uncharacterized Lactic Acid Bacteria Showing NAD Auxotrophy.</title>
        <authorList>
            <person name="Kawasaki S."/>
            <person name="Ozawa K."/>
            <person name="Mori T."/>
            <person name="Yamamoto A."/>
            <person name="Ito M."/>
            <person name="Ohkuma M."/>
            <person name="Sakamoto M."/>
            <person name="Matsutani M."/>
        </authorList>
    </citation>
    <scope>NUCLEOTIDE SEQUENCE [LARGE SCALE GENOMIC DNA]</scope>
    <source>
        <strain evidence="2 3">Kim37-2</strain>
    </source>
</reference>
<sequence length="151" mass="16391">MWLFLPLSTYNFMGFGFMFGGATGEHPVLMGGVVAGVCAVAVGGVCWLWLLAGRFSSRWVEWFIDLVTCTILAWALVSFLGTGAWESFALALGVAGIGLLWFLQDLRAIDYCISDKRDAWGEWAAAWCLVFDLLVLVAGLARAGEVAKDNS</sequence>
<keyword evidence="1" id="KW-1133">Transmembrane helix</keyword>
<dbReference type="EMBL" id="AP026798">
    <property type="protein sequence ID" value="BDR52255.1"/>
    <property type="molecule type" value="Genomic_DNA"/>
</dbReference>
<keyword evidence="1" id="KW-0812">Transmembrane</keyword>
<proteinExistence type="predicted"/>
<dbReference type="Proteomes" id="UP001321766">
    <property type="component" value="Chromosome"/>
</dbReference>
<protein>
    <submittedName>
        <fullName evidence="2">Uncharacterized protein</fullName>
    </submittedName>
</protein>
<keyword evidence="1" id="KW-0472">Membrane</keyword>
<keyword evidence="3" id="KW-1185">Reference proteome</keyword>
<evidence type="ECO:0000256" key="1">
    <source>
        <dbReference type="SAM" id="Phobius"/>
    </source>
</evidence>
<evidence type="ECO:0000313" key="2">
    <source>
        <dbReference type="EMBL" id="BDR52255.1"/>
    </source>
</evidence>
<organism evidence="2 3">
    <name type="scientific">Bombiscardovia nodaiensis</name>
    <dbReference type="NCBI Taxonomy" id="2932181"/>
    <lineage>
        <taxon>Bacteria</taxon>
        <taxon>Bacillati</taxon>
        <taxon>Actinomycetota</taxon>
        <taxon>Actinomycetes</taxon>
        <taxon>Bifidobacteriales</taxon>
        <taxon>Bifidobacteriaceae</taxon>
        <taxon>Bombiscardovia</taxon>
    </lineage>
</organism>
<gene>
    <name evidence="2" type="ORF">KIM372_01620</name>
</gene>
<feature type="transmembrane region" description="Helical" evidence="1">
    <location>
        <begin position="124"/>
        <end position="143"/>
    </location>
</feature>
<evidence type="ECO:0000313" key="3">
    <source>
        <dbReference type="Proteomes" id="UP001321766"/>
    </source>
</evidence>
<feature type="transmembrane region" description="Helical" evidence="1">
    <location>
        <begin position="87"/>
        <end position="103"/>
    </location>
</feature>
<name>A0ABM8B6G5_9BIFI</name>
<accession>A0ABM8B6G5</accession>